<dbReference type="EMBL" id="JAUEPS010000023">
    <property type="protein sequence ID" value="KAK0457003.1"/>
    <property type="molecule type" value="Genomic_DNA"/>
</dbReference>
<dbReference type="Proteomes" id="UP001175211">
    <property type="component" value="Unassembled WGS sequence"/>
</dbReference>
<dbReference type="AlphaFoldDB" id="A0AA39KDW9"/>
<dbReference type="RefSeq" id="XP_060329318.1">
    <property type="nucleotide sequence ID" value="XM_060469713.1"/>
</dbReference>
<name>A0AA39KDW9_ARMTA</name>
<gene>
    <name evidence="1" type="ORF">EV420DRAFT_1480878</name>
</gene>
<organism evidence="1 2">
    <name type="scientific">Armillaria tabescens</name>
    <name type="common">Ringless honey mushroom</name>
    <name type="synonym">Agaricus tabescens</name>
    <dbReference type="NCBI Taxonomy" id="1929756"/>
    <lineage>
        <taxon>Eukaryota</taxon>
        <taxon>Fungi</taxon>
        <taxon>Dikarya</taxon>
        <taxon>Basidiomycota</taxon>
        <taxon>Agaricomycotina</taxon>
        <taxon>Agaricomycetes</taxon>
        <taxon>Agaricomycetidae</taxon>
        <taxon>Agaricales</taxon>
        <taxon>Marasmiineae</taxon>
        <taxon>Physalacriaceae</taxon>
        <taxon>Desarmillaria</taxon>
    </lineage>
</organism>
<sequence>MQRLHARSKFIQPSFLFQATHPRHLARVFINCLSSKTNCLSFSGMLAGWLMNVTRYMSEAELKEMRLPFWELTSFLRTIDVTRAAGPLQVLSRWRGGLIHTALRLPSRKRTRRARTLHTLSGLPRIVKLTHSYLAGGDQYAVVHSLGRRNSRLQKEDFAARDFSCREARTLATPALCGYMHFVVQSLKLYIELSGGLVMKKSTPCSLKERSNAHLPQHLIPDPQLQVTIKHWTVGRMNGSKIDRPWPFSDSMFIPVFSILPSKLLDTSGETRHMVKQRIFFVVLITVAQRDGAEEIDRTPNRYACMIPT</sequence>
<protein>
    <submittedName>
        <fullName evidence="1">Uncharacterized protein</fullName>
    </submittedName>
</protein>
<accession>A0AA39KDW9</accession>
<evidence type="ECO:0000313" key="1">
    <source>
        <dbReference type="EMBL" id="KAK0457003.1"/>
    </source>
</evidence>
<keyword evidence="2" id="KW-1185">Reference proteome</keyword>
<proteinExistence type="predicted"/>
<comment type="caution">
    <text evidence="1">The sequence shown here is derived from an EMBL/GenBank/DDBJ whole genome shotgun (WGS) entry which is preliminary data.</text>
</comment>
<dbReference type="GeneID" id="85353261"/>
<reference evidence="1" key="1">
    <citation type="submission" date="2023-06" db="EMBL/GenBank/DDBJ databases">
        <authorList>
            <consortium name="Lawrence Berkeley National Laboratory"/>
            <person name="Ahrendt S."/>
            <person name="Sahu N."/>
            <person name="Indic B."/>
            <person name="Wong-Bajracharya J."/>
            <person name="Merenyi Z."/>
            <person name="Ke H.-M."/>
            <person name="Monk M."/>
            <person name="Kocsube S."/>
            <person name="Drula E."/>
            <person name="Lipzen A."/>
            <person name="Balint B."/>
            <person name="Henrissat B."/>
            <person name="Andreopoulos B."/>
            <person name="Martin F.M."/>
            <person name="Harder C.B."/>
            <person name="Rigling D."/>
            <person name="Ford K.L."/>
            <person name="Foster G.D."/>
            <person name="Pangilinan J."/>
            <person name="Papanicolaou A."/>
            <person name="Barry K."/>
            <person name="LaButti K."/>
            <person name="Viragh M."/>
            <person name="Koriabine M."/>
            <person name="Yan M."/>
            <person name="Riley R."/>
            <person name="Champramary S."/>
            <person name="Plett K.L."/>
            <person name="Tsai I.J."/>
            <person name="Slot J."/>
            <person name="Sipos G."/>
            <person name="Plett J."/>
            <person name="Nagy L.G."/>
            <person name="Grigoriev I.V."/>
        </authorList>
    </citation>
    <scope>NUCLEOTIDE SEQUENCE</scope>
    <source>
        <strain evidence="1">CCBAS 213</strain>
    </source>
</reference>
<evidence type="ECO:0000313" key="2">
    <source>
        <dbReference type="Proteomes" id="UP001175211"/>
    </source>
</evidence>